<reference evidence="5" key="2">
    <citation type="journal article" date="2018" name="Sci. Data">
        <title>The draft genome sequence of cork oak.</title>
        <authorList>
            <person name="Ramos A.M."/>
            <person name="Usie A."/>
            <person name="Barbosa P."/>
            <person name="Barros P.M."/>
            <person name="Capote T."/>
            <person name="Chaves I."/>
            <person name="Simoes F."/>
            <person name="Abreu I."/>
            <person name="Carrasquinho I."/>
            <person name="Faro C."/>
            <person name="Guimaraes J.B."/>
            <person name="Mendonca D."/>
            <person name="Nobrega F."/>
            <person name="Rodrigues L."/>
            <person name="Saibo N.J.M."/>
            <person name="Varela M.C."/>
            <person name="Egas C."/>
            <person name="Matos J."/>
            <person name="Miguel C.M."/>
            <person name="Oliveira M.M."/>
            <person name="Ricardo C.P."/>
            <person name="Goncalves S."/>
        </authorList>
    </citation>
    <scope>NUCLEOTIDE SEQUENCE [LARGE SCALE GENOMIC DNA]</scope>
    <source>
        <strain evidence="5">HL8</strain>
    </source>
</reference>
<keyword evidence="2" id="KW-1015">Disulfide bond</keyword>
<dbReference type="InterPro" id="IPR051343">
    <property type="entry name" value="G-type_lectin_kinases/EP1-like"/>
</dbReference>
<evidence type="ECO:0000256" key="2">
    <source>
        <dbReference type="ARBA" id="ARBA00023157"/>
    </source>
</evidence>
<evidence type="ECO:0000256" key="1">
    <source>
        <dbReference type="ARBA" id="ARBA00022729"/>
    </source>
</evidence>
<accession>A0AAW0M8G1</accession>
<evidence type="ECO:0000259" key="4">
    <source>
        <dbReference type="PROSITE" id="PS50927"/>
    </source>
</evidence>
<dbReference type="Gene3D" id="2.90.10.30">
    <property type="match status" value="1"/>
</dbReference>
<keyword evidence="1" id="KW-0732">Signal</keyword>
<sequence length="415" mass="45910">MHTVLQSMGIGSSWACCGFLLYLLALFLTPFRTIATALPRSSLSTNSSTSWNTGFSDPNNTVKFDDGSIARSILVSESVTVSAEANVEYACGCGFFCNPPCNSYLFATFVLYYNDYDEDDSGTVDTYWGPHVVWSANPNNPVSANATLQFASNRGLVLLNADGAEVWSANITNKYVASLKLTPTCNLMLLDKNNKIIWQSHEHPTDTLFRDQKLGVGKSLTSKGGLFSLNLTSEGIFAYIKSNPPQLYYSYNISGSDISGIEFRNGSILLLDSKVGSRELESPGRSASFARYARFENDGHLRVYYLRPNPGDDILLATQLQSCDFPKACGDYGVCENKVDRSNNQCICPLEKNKNGTSYFKPINERKPDQGCILVTNLSCDAEALKRQTFLEVDNITYFRFKAQDPDDINQTIEV</sequence>
<evidence type="ECO:0000313" key="5">
    <source>
        <dbReference type="EMBL" id="KAK7859726.1"/>
    </source>
</evidence>
<dbReference type="InterPro" id="IPR036426">
    <property type="entry name" value="Bulb-type_lectin_dom_sf"/>
</dbReference>
<dbReference type="InterPro" id="IPR001480">
    <property type="entry name" value="Bulb-type_lectin_dom"/>
</dbReference>
<feature type="domain" description="Bulb-type lectin" evidence="4">
    <location>
        <begin position="72"/>
        <end position="202"/>
    </location>
</feature>
<dbReference type="Pfam" id="PF01453">
    <property type="entry name" value="B_lectin"/>
    <property type="match status" value="1"/>
</dbReference>
<protein>
    <submittedName>
        <fullName evidence="5">Epidermis-specific secreted glycoprotein ep1</fullName>
    </submittedName>
</protein>
<proteinExistence type="predicted"/>
<dbReference type="SMART" id="SM00108">
    <property type="entry name" value="B_lectin"/>
    <property type="match status" value="1"/>
</dbReference>
<dbReference type="AlphaFoldDB" id="A0AAW0M8G1"/>
<dbReference type="PANTHER" id="PTHR47976">
    <property type="entry name" value="G-TYPE LECTIN S-RECEPTOR-LIKE SERINE/THREONINE-PROTEIN KINASE SD2-5"/>
    <property type="match status" value="1"/>
</dbReference>
<dbReference type="EMBL" id="PKMF04000011">
    <property type="protein sequence ID" value="KAK7859726.1"/>
    <property type="molecule type" value="Genomic_DNA"/>
</dbReference>
<organism evidence="5">
    <name type="scientific">Quercus suber</name>
    <name type="common">Cork oak</name>
    <dbReference type="NCBI Taxonomy" id="58331"/>
    <lineage>
        <taxon>Eukaryota</taxon>
        <taxon>Viridiplantae</taxon>
        <taxon>Streptophyta</taxon>
        <taxon>Embryophyta</taxon>
        <taxon>Tracheophyta</taxon>
        <taxon>Spermatophyta</taxon>
        <taxon>Magnoliopsida</taxon>
        <taxon>eudicotyledons</taxon>
        <taxon>Gunneridae</taxon>
        <taxon>Pentapetalae</taxon>
        <taxon>rosids</taxon>
        <taxon>fabids</taxon>
        <taxon>Fagales</taxon>
        <taxon>Fagaceae</taxon>
        <taxon>Quercus</taxon>
    </lineage>
</organism>
<dbReference type="SUPFAM" id="SSF51110">
    <property type="entry name" value="alpha-D-mannose-specific plant lectins"/>
    <property type="match status" value="1"/>
</dbReference>
<evidence type="ECO:0000256" key="3">
    <source>
        <dbReference type="ARBA" id="ARBA00023180"/>
    </source>
</evidence>
<dbReference type="PROSITE" id="PS50927">
    <property type="entry name" value="BULB_LECTIN"/>
    <property type="match status" value="1"/>
</dbReference>
<comment type="caution">
    <text evidence="5">The sequence shown here is derived from an EMBL/GenBank/DDBJ whole genome shotgun (WGS) entry which is preliminary data.</text>
</comment>
<reference evidence="5" key="1">
    <citation type="submission" date="2017-12" db="EMBL/GenBank/DDBJ databases">
        <authorList>
            <person name="Barbosa P."/>
            <person name="Usie A."/>
            <person name="Ramos A.M."/>
        </authorList>
    </citation>
    <scope>NUCLEOTIDE SEQUENCE</scope>
    <source>
        <strain evidence="5">HL8</strain>
        <tissue evidence="5">Leaves</tissue>
    </source>
</reference>
<dbReference type="PANTHER" id="PTHR47976:SF30">
    <property type="entry name" value="RECEPTOR-LIKE SERINE_THREONINE-PROTEIN KINASE"/>
    <property type="match status" value="1"/>
</dbReference>
<keyword evidence="3" id="KW-0325">Glycoprotein</keyword>
<gene>
    <name evidence="5" type="primary">EP1_0</name>
    <name evidence="5" type="ORF">CFP56_004838</name>
</gene>
<reference evidence="5" key="3">
    <citation type="submission" date="2023-07" db="EMBL/GenBank/DDBJ databases">
        <title>An improved reference 1 genome and first organelle genomes of Quercus suber.</title>
        <authorList>
            <consortium name="Genosuber Consortium"/>
            <person name="Usie A."/>
            <person name="Serra O."/>
            <person name="Barros P."/>
        </authorList>
    </citation>
    <scope>NUCLEOTIDE SEQUENCE</scope>
    <source>
        <strain evidence="5">HL8</strain>
        <tissue evidence="5">Leaves</tissue>
    </source>
</reference>
<name>A0AAW0M8G1_QUESU</name>